<dbReference type="CDD" id="cd03294">
    <property type="entry name" value="ABC_Pro_Gly_Betaine"/>
    <property type="match status" value="1"/>
</dbReference>
<dbReference type="Proteomes" id="UP000280344">
    <property type="component" value="Chromosome"/>
</dbReference>
<evidence type="ECO:0000313" key="8">
    <source>
        <dbReference type="EMBL" id="AZQ77612.1"/>
    </source>
</evidence>
<dbReference type="EMBL" id="CP034593">
    <property type="protein sequence ID" value="AZQ77612.1"/>
    <property type="molecule type" value="Genomic_DNA"/>
</dbReference>
<evidence type="ECO:0000259" key="7">
    <source>
        <dbReference type="PROSITE" id="PS50893"/>
    </source>
</evidence>
<dbReference type="InterPro" id="IPR027417">
    <property type="entry name" value="P-loop_NTPase"/>
</dbReference>
<dbReference type="GO" id="GO:0016887">
    <property type="term" value="F:ATP hydrolysis activity"/>
    <property type="evidence" value="ECO:0007669"/>
    <property type="project" value="InterPro"/>
</dbReference>
<accession>A0A3Q9G2Q8</accession>
<feature type="region of interest" description="Disordered" evidence="6">
    <location>
        <begin position="415"/>
        <end position="447"/>
    </location>
</feature>
<dbReference type="RefSeq" id="WP_126704415.1">
    <property type="nucleotide sequence ID" value="NZ_CP034593.1"/>
</dbReference>
<keyword evidence="5" id="KW-0129">CBS domain</keyword>
<protein>
    <submittedName>
        <fullName evidence="8">Glycine betaine/L-proline ABC transporter ATP-binding protein</fullName>
    </submittedName>
</protein>
<dbReference type="InterPro" id="IPR046342">
    <property type="entry name" value="CBS_dom_sf"/>
</dbReference>
<keyword evidence="3" id="KW-0547">Nucleotide-binding</keyword>
<dbReference type="PANTHER" id="PTHR43869">
    <property type="entry name" value="GLYCINE BETAINE/PROLINE BETAINE TRANSPORT SYSTEM ATP-BINDING PROTEIN PROV"/>
    <property type="match status" value="1"/>
</dbReference>
<name>A0A3Q9G2Q8_9ACTO</name>
<dbReference type="OrthoDB" id="9802264at2"/>
<dbReference type="GO" id="GO:0016020">
    <property type="term" value="C:membrane"/>
    <property type="evidence" value="ECO:0007669"/>
    <property type="project" value="InterPro"/>
</dbReference>
<dbReference type="GO" id="GO:0005524">
    <property type="term" value="F:ATP binding"/>
    <property type="evidence" value="ECO:0007669"/>
    <property type="project" value="UniProtKB-KW"/>
</dbReference>
<dbReference type="GO" id="GO:0031460">
    <property type="term" value="P:glycine betaine transport"/>
    <property type="evidence" value="ECO:0007669"/>
    <property type="project" value="InterPro"/>
</dbReference>
<evidence type="ECO:0000256" key="5">
    <source>
        <dbReference type="ARBA" id="ARBA00023122"/>
    </source>
</evidence>
<dbReference type="InterPro" id="IPR017871">
    <property type="entry name" value="ABC_transporter-like_CS"/>
</dbReference>
<keyword evidence="9" id="KW-1185">Reference proteome</keyword>
<keyword evidence="2" id="KW-0813">Transport</keyword>
<dbReference type="InterPro" id="IPR051921">
    <property type="entry name" value="ABC_osmolyte_uptake_ATP-bind"/>
</dbReference>
<evidence type="ECO:0000256" key="6">
    <source>
        <dbReference type="SAM" id="MobiDB-lite"/>
    </source>
</evidence>
<organism evidence="8 9">
    <name type="scientific">Flaviflexus ciconiae</name>
    <dbReference type="NCBI Taxonomy" id="2496867"/>
    <lineage>
        <taxon>Bacteria</taxon>
        <taxon>Bacillati</taxon>
        <taxon>Actinomycetota</taxon>
        <taxon>Actinomycetes</taxon>
        <taxon>Actinomycetales</taxon>
        <taxon>Actinomycetaceae</taxon>
        <taxon>Flaviflexus</taxon>
    </lineage>
</organism>
<dbReference type="AlphaFoldDB" id="A0A3Q9G2Q8"/>
<dbReference type="InterPro" id="IPR003593">
    <property type="entry name" value="AAA+_ATPase"/>
</dbReference>
<comment type="similarity">
    <text evidence="1">Belongs to the ABC transporter superfamily.</text>
</comment>
<evidence type="ECO:0000256" key="3">
    <source>
        <dbReference type="ARBA" id="ARBA00022741"/>
    </source>
</evidence>
<reference evidence="8 9" key="1">
    <citation type="submission" date="2018-12" db="EMBL/GenBank/DDBJ databases">
        <title>Complete genome sequence of Flaviflexus sp. H23T48.</title>
        <authorList>
            <person name="Bae J.-W."/>
            <person name="Lee J.-Y."/>
        </authorList>
    </citation>
    <scope>NUCLEOTIDE SEQUENCE [LARGE SCALE GENOMIC DNA]</scope>
    <source>
        <strain evidence="8 9">H23T48</strain>
    </source>
</reference>
<dbReference type="SUPFAM" id="SSF52540">
    <property type="entry name" value="P-loop containing nucleoside triphosphate hydrolases"/>
    <property type="match status" value="1"/>
</dbReference>
<gene>
    <name evidence="8" type="ORF">EJ997_09965</name>
</gene>
<dbReference type="PANTHER" id="PTHR43869:SF1">
    <property type="entry name" value="GLYCINE BETAINE_PROLINE BETAINE TRANSPORT SYSTEM ATP-BINDING PROTEIN PROV"/>
    <property type="match status" value="1"/>
</dbReference>
<dbReference type="InterPro" id="IPR005892">
    <property type="entry name" value="Gly-betaine_transp_ATP-bd"/>
</dbReference>
<dbReference type="Gene3D" id="3.40.50.300">
    <property type="entry name" value="P-loop containing nucleotide triphosphate hydrolases"/>
    <property type="match status" value="1"/>
</dbReference>
<dbReference type="PROSITE" id="PS00211">
    <property type="entry name" value="ABC_TRANSPORTER_1"/>
    <property type="match status" value="1"/>
</dbReference>
<dbReference type="KEGG" id="flh:EJ997_09965"/>
<dbReference type="InterPro" id="IPR003439">
    <property type="entry name" value="ABC_transporter-like_ATP-bd"/>
</dbReference>
<dbReference type="SMART" id="SM00382">
    <property type="entry name" value="AAA"/>
    <property type="match status" value="1"/>
</dbReference>
<keyword evidence="4 8" id="KW-0067">ATP-binding</keyword>
<evidence type="ECO:0000256" key="1">
    <source>
        <dbReference type="ARBA" id="ARBA00005417"/>
    </source>
</evidence>
<proteinExistence type="inferred from homology"/>
<dbReference type="SUPFAM" id="SSF54631">
    <property type="entry name" value="CBS-domain pair"/>
    <property type="match status" value="1"/>
</dbReference>
<evidence type="ECO:0000256" key="4">
    <source>
        <dbReference type="ARBA" id="ARBA00022840"/>
    </source>
</evidence>
<sequence>MKGLRCENVYKVFGKDAAKATKMLQQGASLDEVPDDVTVAVNNVSFEVEPGEIFVVMGLSGSGKSTLLRTLNALGPATGGKIYIGDDEITSMSKKAVRKLRGDSMSMVFQHFALLPHRTVIDNAAYPLEIEGVGKAERLERAKESLKTTGLEGWEDNYPSELSGGMQQRVGLARALTADAPILLMDEAFSALDPLIRRDMQELLLEIQEAKRRTIIFITHDLNEAMFVGNRIAVMRSGSVDQIGTAEEILTNPSNDYIERFVQDVDRSRVITASSIMVKPMTRLYMNDGPNVILRKLEEVASPGGWVTNGGSRVLAGAVYADEIVQALRKNPRLNSIEELIHPIHPGVGPDTPLNQVVAPAASDRLTVPVVSEDNRLLGVIPNVTLLRALGQEDVVMPVDLSANSAASASSAVEVDHDAVELSQESAAGNEADASFDADGTTGEEIK</sequence>
<feature type="domain" description="ABC transporter" evidence="7">
    <location>
        <begin position="4"/>
        <end position="262"/>
    </location>
</feature>
<dbReference type="NCBIfam" id="TIGR01186">
    <property type="entry name" value="proV"/>
    <property type="match status" value="1"/>
</dbReference>
<dbReference type="PROSITE" id="PS50893">
    <property type="entry name" value="ABC_TRANSPORTER_2"/>
    <property type="match status" value="1"/>
</dbReference>
<dbReference type="Pfam" id="PF00005">
    <property type="entry name" value="ABC_tran"/>
    <property type="match status" value="1"/>
</dbReference>
<dbReference type="GO" id="GO:0006970">
    <property type="term" value="P:response to osmotic stress"/>
    <property type="evidence" value="ECO:0007669"/>
    <property type="project" value="UniProtKB-ARBA"/>
</dbReference>
<dbReference type="FunFam" id="3.40.50.300:FF:000201">
    <property type="entry name" value="Glycine betaine/L-proline ABC transporter ATP-binding protein"/>
    <property type="match status" value="1"/>
</dbReference>
<evidence type="ECO:0000256" key="2">
    <source>
        <dbReference type="ARBA" id="ARBA00022448"/>
    </source>
</evidence>
<evidence type="ECO:0000313" key="9">
    <source>
        <dbReference type="Proteomes" id="UP000280344"/>
    </source>
</evidence>